<organism evidence="4 5">
    <name type="scientific">Actinorugispora endophytica</name>
    <dbReference type="NCBI Taxonomy" id="1605990"/>
    <lineage>
        <taxon>Bacteria</taxon>
        <taxon>Bacillati</taxon>
        <taxon>Actinomycetota</taxon>
        <taxon>Actinomycetes</taxon>
        <taxon>Streptosporangiales</taxon>
        <taxon>Nocardiopsidaceae</taxon>
        <taxon>Actinorugispora</taxon>
    </lineage>
</organism>
<dbReference type="InterPro" id="IPR010221">
    <property type="entry name" value="VCBS_dom"/>
</dbReference>
<feature type="compositionally biased region" description="Polar residues" evidence="2">
    <location>
        <begin position="866"/>
        <end position="876"/>
    </location>
</feature>
<evidence type="ECO:0000256" key="2">
    <source>
        <dbReference type="SAM" id="MobiDB-lite"/>
    </source>
</evidence>
<dbReference type="InterPro" id="IPR056823">
    <property type="entry name" value="TEN-like_YD-shell"/>
</dbReference>
<dbReference type="InterPro" id="IPR003587">
    <property type="entry name" value="Hint_dom_N"/>
</dbReference>
<dbReference type="Pfam" id="PF05593">
    <property type="entry name" value="RHS_repeat"/>
    <property type="match status" value="2"/>
</dbReference>
<dbReference type="SUPFAM" id="SSF51294">
    <property type="entry name" value="Hedgehog/intein (Hint) domain"/>
    <property type="match status" value="1"/>
</dbReference>
<evidence type="ECO:0000256" key="1">
    <source>
        <dbReference type="ARBA" id="ARBA00022737"/>
    </source>
</evidence>
<keyword evidence="1" id="KW-0677">Repeat</keyword>
<dbReference type="Proteomes" id="UP000295281">
    <property type="component" value="Unassembled WGS sequence"/>
</dbReference>
<evidence type="ECO:0000259" key="3">
    <source>
        <dbReference type="SMART" id="SM00306"/>
    </source>
</evidence>
<proteinExistence type="predicted"/>
<comment type="caution">
    <text evidence="4">The sequence shown here is derived from an EMBL/GenBank/DDBJ whole genome shotgun (WGS) entry which is preliminary data.</text>
</comment>
<dbReference type="GO" id="GO:0016539">
    <property type="term" value="P:intein-mediated protein splicing"/>
    <property type="evidence" value="ECO:0007669"/>
    <property type="project" value="InterPro"/>
</dbReference>
<dbReference type="OrthoDB" id="291011at2"/>
<protein>
    <submittedName>
        <fullName evidence="4">RHS repeat-associated protein</fullName>
    </submittedName>
</protein>
<dbReference type="NCBIfam" id="TIGR03696">
    <property type="entry name" value="Rhs_assc_core"/>
    <property type="match status" value="1"/>
</dbReference>
<gene>
    <name evidence="4" type="ORF">EV190_104131</name>
</gene>
<dbReference type="Pfam" id="PF25023">
    <property type="entry name" value="TEN_YD-shell"/>
    <property type="match status" value="1"/>
</dbReference>
<sequence>MSEPGSPSHPRTPVRSILSFLLSLVMLTGLLVAIPASAMAYNTRPDVEDDEPIPGTDAPDARIVRDDTIDDAAVTDLGDPAWPTEASTEDDLAAPESAEADTPPVPGEEETVAIAPVNTEVFDGWTSPLPGDAPGTGESQGGDSQNTPEPSPAPQDPEPSPSQQEGPPPEAQPSSEPEQARDEPGAAEQEEAAEAAPAGVEPVRSARVEVLDQATAEQAGVTGVLLRLTRTDGAQTTGPVQIGLDYADFAPAFGADYASRLELVALDDCVLDADAAECAPAIDLASDNQPQVMRLNAVAPAAAGEGTLLAAVADSEGETGDYKATELNAASSWDVGLQTGDFNWAYPINVPGTAAGLKPTVGLSYSSGSVDGRTASSNSQTSWIGEGFSYAAGYIERSYKPCADDGQAEGEKTGDQCWSRHNATLSLNGKGGELILDEDGTWRMRSDDGTRIERLTGADNGDNDGEHWKVTTTDGTQYFFGRNRLPGWESGDPETDSAWTVPVYGNDSGEPCHESTFAASWCQQAYKWNLDYVVDVHGNVVTYHYAEERNHYGRNLKTTATPYVRGGYLTHIDYGLRSDDVYATAPARVKFTVGERCLPTDGFDCAPSKFTEANASKWPDVPFDQHCAVGTPCTNRFSPTFWTRKKLDKVTTQVHDGTAYTDVDSWALEHKYPAPGDGTTPSLWLNSVTHTGHVGGTATSPKVTFAGTALENRVDGLSDGLAPMLKYRITSVYTETGGQVDITYSGEDCARGSTPKPHDNGKRCYPVRWTPEGDAELTDWFHKYVVTQVAEIDLVTDQPDMVTTYEYLGGGAWRYEEADGFTKDKYRTWSDWRGYERVKVISGAPGEQQSETEHLFFRGMHGDKQPSGTRSVTVTDSEGGIHTDHDELNGATREEIIRNGPGGAVVEKTITTPWRKKTAERDYSWGTVSAYLIDTASSRTYTAVDDGWRQTRVDTAFDDYGFPTQVHDYGDAALDTDDECTRTTYTRDTSAWILDTTSREEVVAASCAQAPERPADVISDSRTFYDGGAFGAAPTRGLPTTTERLASYDGTTPVYETSEQTAYDAYGRETSSTNAAGHTTRTGYESAVPGGAPTVVTDENALGHTATQYMDPARSMLVATVDANKNRTDLQYDPLGRLTAVWLADRDKSTATPSLKFEYRVRNDAPTTVVASAVRNDGGYNSTFTLYDAFLRERQIQSPAVGGEGRLVADTFHDSRGLAVKSREAYFNAAAEPGDTLLVVNNDDEIPRYSETVYDGAERPTVVRHVSRGEEQWSTTTEYRGDRTLVTPPDGDTATTTITDARDRVVELRQHHAPTPTGAFDATTYTYAKNGELATVTDPAGNVWETTYDLRGRKIQAVDPDAGTSTYTYDALDQLATSTDGRGETVAYTYDVLGRKTGLYDDSPQGTQRAGWVYDTRAKGQLTSSTRYTDDGDYTNAVLSYDKMYRPLAETVTIPASEGPLAGTYRYIRSYNPDGTVKDMAFPRAGGLSAEPVTFGYNELGMPTTVKGINTYVAEAIYSRTGNLLQRTFLRGSTADETWITRVFDEATNRMSLTSVVPEVGSGSLLTQSYEYDDAGNILRIADKPTGLELPTDTQCFTYDHLRRLTNAWTPESTETGGCEAAPTTAGLGGAAPYWHSYTYDAVGNRETEVQHAAGGDITRTYTQPEPGQDQPHAVTRVEQTGPGGDQLEQYGYDDAGNLTSRVTPAYDQTLEWDAEGKLVRVTDGDAQTEFRYGADGSRLVRETPTDATLYLPGMEVRMDKAAFSLEATRFYDHGGEGVAVRENDNKLSWLFADHHGTGELSVDSETGESTRRRFTAFGTDRGSSGEWPSQRGFVGGTLDTSVGLTQLGARAYDAAIGRFVSPDPVVDFTDPQQIHGYAYSGNNPVTFTDPTGLLTKKFGGRPTKMGGGRFKTKNRGRGPKSAAGGGGGGGYSGGGGSGGGSYRPSAGNAVYQGIQGANAAFNRVPFASQYRDSQAGAVVALMEMSPMGWAGNYALQHTTGMGFADSLRLFGVNQDSGWYTSGYVGAYIASMITPGGWGAGGIRAAVLGGKAALKLGGLKGLGAFAANGARSAGSYAANAVRNGWQSAGNAIRGCAGNSFVPGTRVVMANGGSKAIEDVEVGDTVLATDPDTGNSEAKPVLATITGSGNKHLVEITVDTTTEKPAGEDGNGEGAPGPVVFGDEIVATGGHPFWVPEKNEWVDASDLTPGMWLLTISNSWVQVTAVRIWSQNSTVHNLTVDDINTYNIRLNDSSVLVHNRNKVCGLRLSDPNPIPRVIREQYEEIRAGRGTPRPDGVGGQQVYQGRELLSRQRAQWSGSLEWDVPGTSHRILQRLDGNLGYVLNHDYSSPFLFPAPWYPEGGAIPRRL</sequence>
<dbReference type="PANTHER" id="PTHR32305">
    <property type="match status" value="1"/>
</dbReference>
<dbReference type="RefSeq" id="WP_133740864.1">
    <property type="nucleotide sequence ID" value="NZ_SNYN01000004.1"/>
</dbReference>
<dbReference type="PROSITE" id="PS50817">
    <property type="entry name" value="INTEIN_N_TER"/>
    <property type="match status" value="1"/>
</dbReference>
<dbReference type="NCBIfam" id="TIGR01643">
    <property type="entry name" value="YD_repeat_2x"/>
    <property type="match status" value="3"/>
</dbReference>
<feature type="region of interest" description="Disordered" evidence="2">
    <location>
        <begin position="44"/>
        <end position="107"/>
    </location>
</feature>
<dbReference type="Gene3D" id="2.180.10.10">
    <property type="entry name" value="RHS repeat-associated core"/>
    <property type="match status" value="2"/>
</dbReference>
<dbReference type="NCBIfam" id="TIGR01965">
    <property type="entry name" value="VCBS_repeat"/>
    <property type="match status" value="1"/>
</dbReference>
<reference evidence="4 5" key="1">
    <citation type="submission" date="2019-03" db="EMBL/GenBank/DDBJ databases">
        <title>Genomic Encyclopedia of Type Strains, Phase IV (KMG-IV): sequencing the most valuable type-strain genomes for metagenomic binning, comparative biology and taxonomic classification.</title>
        <authorList>
            <person name="Goeker M."/>
        </authorList>
    </citation>
    <scope>NUCLEOTIDE SEQUENCE [LARGE SCALE GENOMIC DNA]</scope>
    <source>
        <strain evidence="4 5">DSM 46770</strain>
    </source>
</reference>
<dbReference type="InterPro" id="IPR006141">
    <property type="entry name" value="Intein_N"/>
</dbReference>
<dbReference type="InterPro" id="IPR006530">
    <property type="entry name" value="YD"/>
</dbReference>
<evidence type="ECO:0000313" key="4">
    <source>
        <dbReference type="EMBL" id="TDQ53342.1"/>
    </source>
</evidence>
<feature type="domain" description="Hint" evidence="3">
    <location>
        <begin position="2097"/>
        <end position="2216"/>
    </location>
</feature>
<dbReference type="EMBL" id="SNYN01000004">
    <property type="protein sequence ID" value="TDQ53342.1"/>
    <property type="molecule type" value="Genomic_DNA"/>
</dbReference>
<name>A0A4R6V0L5_9ACTN</name>
<keyword evidence="5" id="KW-1185">Reference proteome</keyword>
<dbReference type="InterPro" id="IPR031325">
    <property type="entry name" value="RHS_repeat"/>
</dbReference>
<feature type="compositionally biased region" description="Pro residues" evidence="2">
    <location>
        <begin position="149"/>
        <end position="171"/>
    </location>
</feature>
<feature type="region of interest" description="Disordered" evidence="2">
    <location>
        <begin position="122"/>
        <end position="201"/>
    </location>
</feature>
<dbReference type="InterPro" id="IPR022385">
    <property type="entry name" value="Rhs_assc_core"/>
</dbReference>
<feature type="region of interest" description="Disordered" evidence="2">
    <location>
        <begin position="1897"/>
        <end position="1930"/>
    </location>
</feature>
<dbReference type="SMART" id="SM00306">
    <property type="entry name" value="HintN"/>
    <property type="match status" value="1"/>
</dbReference>
<accession>A0A4R6V0L5</accession>
<dbReference type="InterPro" id="IPR050708">
    <property type="entry name" value="T6SS_VgrG/RHS"/>
</dbReference>
<dbReference type="CDD" id="cd00081">
    <property type="entry name" value="Hint"/>
    <property type="match status" value="1"/>
</dbReference>
<evidence type="ECO:0000313" key="5">
    <source>
        <dbReference type="Proteomes" id="UP000295281"/>
    </source>
</evidence>
<dbReference type="Gene3D" id="2.170.16.10">
    <property type="entry name" value="Hedgehog/Intein (Hint) domain"/>
    <property type="match status" value="1"/>
</dbReference>
<dbReference type="InterPro" id="IPR036844">
    <property type="entry name" value="Hint_dom_sf"/>
</dbReference>
<dbReference type="Pfam" id="PF07591">
    <property type="entry name" value="PT-HINT"/>
    <property type="match status" value="1"/>
</dbReference>
<feature type="region of interest" description="Disordered" evidence="2">
    <location>
        <begin position="860"/>
        <end position="886"/>
    </location>
</feature>
<dbReference type="PANTHER" id="PTHR32305:SF17">
    <property type="entry name" value="TRNA NUCLEASE WAPA"/>
    <property type="match status" value="1"/>
</dbReference>